<evidence type="ECO:0000313" key="2">
    <source>
        <dbReference type="Proteomes" id="UP000664521"/>
    </source>
</evidence>
<reference evidence="1" key="1">
    <citation type="submission" date="2021-03" db="EMBL/GenBank/DDBJ databases">
        <authorList>
            <person name="Tagirdzhanova G."/>
        </authorList>
    </citation>
    <scope>NUCLEOTIDE SEQUENCE</scope>
</reference>
<organism evidence="1 2">
    <name type="scientific">Heterodermia speciosa</name>
    <dbReference type="NCBI Taxonomy" id="116794"/>
    <lineage>
        <taxon>Eukaryota</taxon>
        <taxon>Fungi</taxon>
        <taxon>Dikarya</taxon>
        <taxon>Ascomycota</taxon>
        <taxon>Pezizomycotina</taxon>
        <taxon>Lecanoromycetes</taxon>
        <taxon>OSLEUM clade</taxon>
        <taxon>Lecanoromycetidae</taxon>
        <taxon>Caliciales</taxon>
        <taxon>Physciaceae</taxon>
        <taxon>Heterodermia</taxon>
    </lineage>
</organism>
<dbReference type="EMBL" id="CAJPDS010000080">
    <property type="protein sequence ID" value="CAF9935138.1"/>
    <property type="molecule type" value="Genomic_DNA"/>
</dbReference>
<name>A0A8H3IW67_9LECA</name>
<dbReference type="Proteomes" id="UP000664521">
    <property type="component" value="Unassembled WGS sequence"/>
</dbReference>
<sequence length="317" mass="36685">MEYLFIDALDELIRAERYDISILRNRKVYHEAAFPIISLSTALYNHQIVIEMLFRHGYPDIPVTTDIPNDAVDSGAEISPQTSPSLKASEPQISVEEVDIESDKGFETACCATPFGTPEQISKYPHRLQVALGNYFTLQDFEEKHPNAHFIFQYGAHMCPPLCEYEGQDRRSATKASNRDAKWATPAILYGYLTRQLSITMNTPFAIAKTNKMLDHVHGLLRLRRKPVDEKEKIWFLIFGWRYVNVLVEFRLDSAVGPRRVLPATTLVWPGHRSRDLSDPVEGQLSLEEWFEHEFWNRINRFPTRPNDDSPWFPTWT</sequence>
<dbReference type="AlphaFoldDB" id="A0A8H3IW67"/>
<gene>
    <name evidence="1" type="ORF">HETSPECPRED_009671</name>
</gene>
<accession>A0A8H3IW67</accession>
<protein>
    <submittedName>
        <fullName evidence="1">Uncharacterized protein</fullName>
    </submittedName>
</protein>
<proteinExistence type="predicted"/>
<keyword evidence="2" id="KW-1185">Reference proteome</keyword>
<evidence type="ECO:0000313" key="1">
    <source>
        <dbReference type="EMBL" id="CAF9935138.1"/>
    </source>
</evidence>
<comment type="caution">
    <text evidence="1">The sequence shown here is derived from an EMBL/GenBank/DDBJ whole genome shotgun (WGS) entry which is preliminary data.</text>
</comment>